<dbReference type="EMBL" id="CAJVPV010004864">
    <property type="protein sequence ID" value="CAG8580539.1"/>
    <property type="molecule type" value="Genomic_DNA"/>
</dbReference>
<sequence length="223" mass="26459">MVRNFPNELLINTLGYVLRESTFKELTELRKTCKKWNELIPIVMKDEISRNYQDGWKIVVVRKLYIALPYGPDFMEIVEIDTRPVFDVQKDVFDFDLSKAFFPDQDVDAILIRLKHGRFYLASSLFKKICSFDGKRANQNESNEICIEHAGNGLIRVAYWKIKSQLLFGYLDGAKKVRIRSPFEYLILCIIRYRQWRYSMFNFFKENQCSLLSIRDYRLSSVS</sequence>
<reference evidence="1" key="1">
    <citation type="submission" date="2021-06" db="EMBL/GenBank/DDBJ databases">
        <authorList>
            <person name="Kallberg Y."/>
            <person name="Tangrot J."/>
            <person name="Rosling A."/>
        </authorList>
    </citation>
    <scope>NUCLEOTIDE SEQUENCE</scope>
    <source>
        <strain evidence="1">CL551</strain>
    </source>
</reference>
<evidence type="ECO:0000313" key="1">
    <source>
        <dbReference type="EMBL" id="CAG8580539.1"/>
    </source>
</evidence>
<evidence type="ECO:0000313" key="2">
    <source>
        <dbReference type="Proteomes" id="UP000789342"/>
    </source>
</evidence>
<dbReference type="AlphaFoldDB" id="A0A9N9G6D0"/>
<proteinExistence type="predicted"/>
<organism evidence="1 2">
    <name type="scientific">Acaulospora morrowiae</name>
    <dbReference type="NCBI Taxonomy" id="94023"/>
    <lineage>
        <taxon>Eukaryota</taxon>
        <taxon>Fungi</taxon>
        <taxon>Fungi incertae sedis</taxon>
        <taxon>Mucoromycota</taxon>
        <taxon>Glomeromycotina</taxon>
        <taxon>Glomeromycetes</taxon>
        <taxon>Diversisporales</taxon>
        <taxon>Acaulosporaceae</taxon>
        <taxon>Acaulospora</taxon>
    </lineage>
</organism>
<keyword evidence="2" id="KW-1185">Reference proteome</keyword>
<comment type="caution">
    <text evidence="1">The sequence shown here is derived from an EMBL/GenBank/DDBJ whole genome shotgun (WGS) entry which is preliminary data.</text>
</comment>
<name>A0A9N9G6D0_9GLOM</name>
<gene>
    <name evidence="1" type="ORF">AMORRO_LOCUS6889</name>
</gene>
<protein>
    <submittedName>
        <fullName evidence="1">12929_t:CDS:1</fullName>
    </submittedName>
</protein>
<dbReference type="Proteomes" id="UP000789342">
    <property type="component" value="Unassembled WGS sequence"/>
</dbReference>
<accession>A0A9N9G6D0</accession>
<dbReference type="OrthoDB" id="2340555at2759"/>